<organism evidence="1 2">
    <name type="scientific">Catenovulum adriaticum</name>
    <dbReference type="NCBI Taxonomy" id="2984846"/>
    <lineage>
        <taxon>Bacteria</taxon>
        <taxon>Pseudomonadati</taxon>
        <taxon>Pseudomonadota</taxon>
        <taxon>Gammaproteobacteria</taxon>
        <taxon>Alteromonadales</taxon>
        <taxon>Alteromonadaceae</taxon>
        <taxon>Catenovulum</taxon>
    </lineage>
</organism>
<protein>
    <recommendedName>
        <fullName evidence="3">DUF4178 domain-containing protein</fullName>
    </recommendedName>
</protein>
<keyword evidence="2" id="KW-1185">Reference proteome</keyword>
<gene>
    <name evidence="1" type="ORF">OLW01_00540</name>
</gene>
<evidence type="ECO:0008006" key="3">
    <source>
        <dbReference type="Google" id="ProtNLM"/>
    </source>
</evidence>
<sequence length="218" mass="25492">MGFFSRWFSNKDKQKTVRDVSHPKSLKIADIITFSDSFALPELLRKQSFRVEKIHTYQFEHSGYTEFVLLGQSNKQVYLAVMQDDEEWLNVSIKIDHDEVSGLFDLEQFSDIFDEDTNTELALQNEQNEFANWVSPVYFQRHFAQRGYFYSQDFRPSRPPIEEGDDSEALDYFQLTSSDESFSVEIEVWQDGDTDVLLTLHLPIHDIVEMYPGDVSDS</sequence>
<name>A0ABY7ALB1_9ALTE</name>
<evidence type="ECO:0000313" key="2">
    <source>
        <dbReference type="Proteomes" id="UP001163726"/>
    </source>
</evidence>
<proteinExistence type="predicted"/>
<accession>A0ABY7ALB1</accession>
<dbReference type="Proteomes" id="UP001163726">
    <property type="component" value="Chromosome"/>
</dbReference>
<dbReference type="EMBL" id="CP109965">
    <property type="protein sequence ID" value="WAJ70338.1"/>
    <property type="molecule type" value="Genomic_DNA"/>
</dbReference>
<evidence type="ECO:0000313" key="1">
    <source>
        <dbReference type="EMBL" id="WAJ70338.1"/>
    </source>
</evidence>
<dbReference type="RefSeq" id="WP_268074640.1">
    <property type="nucleotide sequence ID" value="NZ_CP109965.1"/>
</dbReference>
<reference evidence="1" key="1">
    <citation type="submission" date="2022-10" db="EMBL/GenBank/DDBJ databases">
        <title>Catenovulum adriacola sp. nov. isolated in the Harbour of Susak.</title>
        <authorList>
            <person name="Schoch T."/>
            <person name="Reich S.J."/>
            <person name="Stoeferle S."/>
            <person name="Flaiz M."/>
            <person name="Kazda M."/>
            <person name="Riedel C.U."/>
            <person name="Duerre P."/>
        </authorList>
    </citation>
    <scope>NUCLEOTIDE SEQUENCE</scope>
    <source>
        <strain evidence="1">TS8</strain>
    </source>
</reference>